<sequence>MAVISALLVVAAVTMIVASLLQRQDTFLRTVQAAQTRAQAQALLEAGLGVARQRLREDGQRQATTRPDGAWAAPIVDTRLQRPGRDAAFVGRLEDEQGKFNLRNLVFEGRLYQDGVAELLRLCALVGVAPEVGQAIAERILAAQPGADPHGRLAPLPRSLEELAGVPGVDGAVLARLRRHVTVLPRVTLVNVNTASAEVIAAHVPGMSLDQAKAMVAQRDAGLWFVNNGDFANRLSTAEGAADNGGGASATPAPRAEAPRVAVASGWFRLDGAARLGGVILPLKALLTRSGDGVSQIIWSREGA</sequence>
<dbReference type="RefSeq" id="WP_198484047.1">
    <property type="nucleotide sequence ID" value="NZ_CP065997.1"/>
</dbReference>
<keyword evidence="4 10" id="KW-1003">Cell membrane</keyword>
<evidence type="ECO:0000256" key="2">
    <source>
        <dbReference type="ARBA" id="ARBA00007246"/>
    </source>
</evidence>
<dbReference type="InterPro" id="IPR005628">
    <property type="entry name" value="GspK"/>
</dbReference>
<dbReference type="Pfam" id="PF03934">
    <property type="entry name" value="T2SSK"/>
    <property type="match status" value="1"/>
</dbReference>
<dbReference type="PIRSF" id="PIRSF002786">
    <property type="entry name" value="XcpX"/>
    <property type="match status" value="1"/>
</dbReference>
<evidence type="ECO:0000259" key="12">
    <source>
        <dbReference type="Pfam" id="PF03934"/>
    </source>
</evidence>
<dbReference type="InterPro" id="IPR010994">
    <property type="entry name" value="RuvA_2-like"/>
</dbReference>
<evidence type="ECO:0000313" key="14">
    <source>
        <dbReference type="EMBL" id="QQB33700.1"/>
    </source>
</evidence>
<accession>A0A7T4B105</accession>
<dbReference type="NCBIfam" id="NF037980">
    <property type="entry name" value="T2SS_GspK"/>
    <property type="match status" value="1"/>
</dbReference>
<dbReference type="InterPro" id="IPR038072">
    <property type="entry name" value="GspK_central_sf"/>
</dbReference>
<evidence type="ECO:0000256" key="10">
    <source>
        <dbReference type="PIRNR" id="PIRNR002786"/>
    </source>
</evidence>
<keyword evidence="9 10" id="KW-0472">Membrane</keyword>
<keyword evidence="7" id="KW-0653">Protein transport</keyword>
<dbReference type="PANTHER" id="PTHR38831:SF1">
    <property type="entry name" value="TYPE II SECRETION SYSTEM PROTEIN K-RELATED"/>
    <property type="match status" value="1"/>
</dbReference>
<dbReference type="AlphaFoldDB" id="A0A7T4B105"/>
<feature type="region of interest" description="Disordered" evidence="11">
    <location>
        <begin position="237"/>
        <end position="256"/>
    </location>
</feature>
<dbReference type="EMBL" id="CP065997">
    <property type="protein sequence ID" value="QQB33700.1"/>
    <property type="molecule type" value="Genomic_DNA"/>
</dbReference>
<evidence type="ECO:0000256" key="9">
    <source>
        <dbReference type="ARBA" id="ARBA00023136"/>
    </source>
</evidence>
<proteinExistence type="inferred from homology"/>
<dbReference type="GO" id="GO:0005886">
    <property type="term" value="C:plasma membrane"/>
    <property type="evidence" value="ECO:0007669"/>
    <property type="project" value="UniProtKB-SubCell"/>
</dbReference>
<dbReference type="InterPro" id="IPR045584">
    <property type="entry name" value="Pilin-like"/>
</dbReference>
<organism evidence="14 15">
    <name type="scientific">Achromobacter deleyi</name>
    <dbReference type="NCBI Taxonomy" id="1353891"/>
    <lineage>
        <taxon>Bacteria</taxon>
        <taxon>Pseudomonadati</taxon>
        <taxon>Pseudomonadota</taxon>
        <taxon>Betaproteobacteria</taxon>
        <taxon>Burkholderiales</taxon>
        <taxon>Alcaligenaceae</taxon>
        <taxon>Achromobacter</taxon>
    </lineage>
</organism>
<evidence type="ECO:0000256" key="4">
    <source>
        <dbReference type="ARBA" id="ARBA00022475"/>
    </source>
</evidence>
<dbReference type="SUPFAM" id="SSF47781">
    <property type="entry name" value="RuvA domain 2-like"/>
    <property type="match status" value="1"/>
</dbReference>
<dbReference type="Pfam" id="PF21687">
    <property type="entry name" value="T2SSK_1st"/>
    <property type="match status" value="1"/>
</dbReference>
<evidence type="ECO:0000256" key="11">
    <source>
        <dbReference type="SAM" id="MobiDB-lite"/>
    </source>
</evidence>
<evidence type="ECO:0000256" key="6">
    <source>
        <dbReference type="ARBA" id="ARBA00022692"/>
    </source>
</evidence>
<evidence type="ECO:0000259" key="13">
    <source>
        <dbReference type="Pfam" id="PF21687"/>
    </source>
</evidence>
<keyword evidence="3 10" id="KW-0813">Transport</keyword>
<keyword evidence="6" id="KW-0812">Transmembrane</keyword>
<feature type="domain" description="T2SS protein K first SAM-like" evidence="13">
    <location>
        <begin position="98"/>
        <end position="185"/>
    </location>
</feature>
<name>A0A7T4B105_9BURK</name>
<keyword evidence="5 10" id="KW-0997">Cell inner membrane</keyword>
<dbReference type="GO" id="GO:0009306">
    <property type="term" value="P:protein secretion"/>
    <property type="evidence" value="ECO:0007669"/>
    <property type="project" value="InterPro"/>
</dbReference>
<evidence type="ECO:0000256" key="5">
    <source>
        <dbReference type="ARBA" id="ARBA00022519"/>
    </source>
</evidence>
<dbReference type="InterPro" id="IPR049179">
    <property type="entry name" value="T2SSK_SAM-like_2nd"/>
</dbReference>
<gene>
    <name evidence="14" type="primary">gspK</name>
    <name evidence="14" type="ORF">I6I07_24215</name>
</gene>
<comment type="subcellular location">
    <subcellularLocation>
        <location evidence="1 10">Cell inner membrane</location>
    </subcellularLocation>
</comment>
<feature type="domain" description="T2SS protein K second SAM-like" evidence="12">
    <location>
        <begin position="190"/>
        <end position="239"/>
    </location>
</feature>
<dbReference type="SUPFAM" id="SSF158544">
    <property type="entry name" value="GspK insert domain-like"/>
    <property type="match status" value="1"/>
</dbReference>
<dbReference type="SUPFAM" id="SSF54523">
    <property type="entry name" value="Pili subunits"/>
    <property type="match status" value="1"/>
</dbReference>
<dbReference type="InterPro" id="IPR049031">
    <property type="entry name" value="T2SSK_SAM-like_1st"/>
</dbReference>
<evidence type="ECO:0000256" key="1">
    <source>
        <dbReference type="ARBA" id="ARBA00004533"/>
    </source>
</evidence>
<evidence type="ECO:0000313" key="15">
    <source>
        <dbReference type="Proteomes" id="UP000595231"/>
    </source>
</evidence>
<evidence type="ECO:0000256" key="8">
    <source>
        <dbReference type="ARBA" id="ARBA00022989"/>
    </source>
</evidence>
<evidence type="ECO:0000256" key="3">
    <source>
        <dbReference type="ARBA" id="ARBA00022448"/>
    </source>
</evidence>
<dbReference type="Gene3D" id="3.30.1300.30">
    <property type="entry name" value="GSPII I/J protein-like"/>
    <property type="match status" value="1"/>
</dbReference>
<protein>
    <recommendedName>
        <fullName evidence="10">Type II secretion system protein K</fullName>
    </recommendedName>
</protein>
<dbReference type="PANTHER" id="PTHR38831">
    <property type="entry name" value="TYPE II SECRETION SYSTEM PROTEIN K"/>
    <property type="match status" value="1"/>
</dbReference>
<keyword evidence="8" id="KW-1133">Transmembrane helix</keyword>
<dbReference type="Proteomes" id="UP000595231">
    <property type="component" value="Chromosome"/>
</dbReference>
<reference evidence="14 15" key="1">
    <citation type="submission" date="2020-12" db="EMBL/GenBank/DDBJ databases">
        <title>FDA dAtabase for Regulatory Grade micrObial Sequences (FDA-ARGOS): Supporting development and validation of Infectious Disease Dx tests.</title>
        <authorList>
            <person name="Sproer C."/>
            <person name="Gronow S."/>
            <person name="Severitt S."/>
            <person name="Schroder I."/>
            <person name="Tallon L."/>
            <person name="Sadzewicz L."/>
            <person name="Zhao X."/>
            <person name="Boylan J."/>
            <person name="Ott S."/>
            <person name="Bowen H."/>
            <person name="Vavikolanu K."/>
            <person name="Mehta A."/>
            <person name="Aluvathingal J."/>
            <person name="Nadendla S."/>
            <person name="Lowell S."/>
            <person name="Myers T."/>
            <person name="Yan Y."/>
            <person name="Sichtig H."/>
        </authorList>
    </citation>
    <scope>NUCLEOTIDE SEQUENCE [LARGE SCALE GENOMIC DNA]</scope>
    <source>
        <strain evidence="14 15">FDAARGOS_1050</strain>
    </source>
</reference>
<evidence type="ECO:0000256" key="7">
    <source>
        <dbReference type="ARBA" id="ARBA00022927"/>
    </source>
</evidence>
<comment type="similarity">
    <text evidence="2 10">Belongs to the GSP K family.</text>
</comment>